<dbReference type="Proteomes" id="UP000133219">
    <property type="component" value="Segment"/>
</dbReference>
<dbReference type="EMBL" id="JN885136">
    <property type="protein sequence ID" value="AEW87579.1"/>
    <property type="molecule type" value="Genomic_DNA"/>
</dbReference>
<evidence type="ECO:0000313" key="4">
    <source>
        <dbReference type="Proteomes" id="UP000133219"/>
    </source>
</evidence>
<evidence type="ECO:0000313" key="1">
    <source>
        <dbReference type="EMBL" id="AEW87579.1"/>
    </source>
</evidence>
<dbReference type="KEGG" id="vg:3416415"/>
<dbReference type="EMBL" id="JN885137">
    <property type="protein sequence ID" value="AEW87749.1"/>
    <property type="molecule type" value="Genomic_DNA"/>
</dbReference>
<organism evidence="2 3">
    <name type="scientific">Macaca fuscata rhadinovirus</name>
    <dbReference type="NCBI Taxonomy" id="272551"/>
    <lineage>
        <taxon>Viruses</taxon>
        <taxon>Duplodnaviria</taxon>
        <taxon>Heunggongvirae</taxon>
        <taxon>Peploviricota</taxon>
        <taxon>Herviviricetes</taxon>
        <taxon>Herpesvirales</taxon>
        <taxon>Orthoherpesviridae</taxon>
        <taxon>Gammaherpesvirinae</taxon>
        <taxon>Rhadinovirus</taxon>
        <taxon>Rhadinovirus macacinegamma11</taxon>
        <taxon>macacine gammaherpesvirus 11</taxon>
    </lineage>
</organism>
<proteinExistence type="predicted"/>
<gene>
    <name evidence="2" type="ORF">JM54</name>
</gene>
<reference evidence="3 4" key="1">
    <citation type="journal article" date="2013" name="J. Virol.">
        <title>Genomic characterization of Japanese macaque rhadinovirus, a novel herpesvirus isolated from a nonhuman primate with a spontaneous inflammatory demyelinating disease.</title>
        <authorList>
            <person name="Estep R.D."/>
            <person name="Hansen S.G."/>
            <person name="Rogers K.S."/>
            <person name="Axthelm M.K."/>
            <person name="Wong S.W."/>
        </authorList>
    </citation>
    <scope>NUCLEOTIDE SEQUENCE [LARGE SCALE GENOMIC DNA]</scope>
    <source>
        <strain evidence="2">12E2</strain>
        <strain evidence="1">3A1</strain>
    </source>
</reference>
<name>G9JMN2_9GAMA</name>
<accession>G9JMN2</accession>
<protein>
    <submittedName>
        <fullName evidence="2">JM54</fullName>
    </submittedName>
</protein>
<evidence type="ECO:0000313" key="2">
    <source>
        <dbReference type="EMBL" id="AEW87749.1"/>
    </source>
</evidence>
<dbReference type="RefSeq" id="YP_238357.1">
    <property type="nucleotide sequence ID" value="NC_007016.1"/>
</dbReference>
<sequence>MLAARSLPPSPSLITGRHSLNVASINLPMMPFSCPFLTTVEYASDFTPTVSKYLNISLLRLSLVPCDTRGSMNASGARRSGGPYEHTSCTLSKTQFPVKSHTRFSRVYTMTQSRPPSHT</sequence>
<evidence type="ECO:0000313" key="3">
    <source>
        <dbReference type="Proteomes" id="UP000124292"/>
    </source>
</evidence>
<dbReference type="GeneID" id="3416415"/>
<dbReference type="Proteomes" id="UP000124292">
    <property type="component" value="Genome"/>
</dbReference>